<evidence type="ECO:0000256" key="1">
    <source>
        <dbReference type="SAM" id="Coils"/>
    </source>
</evidence>
<evidence type="ECO:0000256" key="2">
    <source>
        <dbReference type="SAM" id="MobiDB-lite"/>
    </source>
</evidence>
<dbReference type="PANTHER" id="PTHR38120">
    <property type="entry name" value="EXPRESSED PROTEIN"/>
    <property type="match status" value="1"/>
</dbReference>
<organism evidence="3 4">
    <name type="scientific">Entomortierella parvispora</name>
    <dbReference type="NCBI Taxonomy" id="205924"/>
    <lineage>
        <taxon>Eukaryota</taxon>
        <taxon>Fungi</taxon>
        <taxon>Fungi incertae sedis</taxon>
        <taxon>Mucoromycota</taxon>
        <taxon>Mortierellomycotina</taxon>
        <taxon>Mortierellomycetes</taxon>
        <taxon>Mortierellales</taxon>
        <taxon>Mortierellaceae</taxon>
        <taxon>Entomortierella</taxon>
    </lineage>
</organism>
<feature type="compositionally biased region" description="Polar residues" evidence="2">
    <location>
        <begin position="500"/>
        <end position="512"/>
    </location>
</feature>
<proteinExistence type="predicted"/>
<feature type="region of interest" description="Disordered" evidence="2">
    <location>
        <begin position="320"/>
        <end position="512"/>
    </location>
</feature>
<feature type="region of interest" description="Disordered" evidence="2">
    <location>
        <begin position="531"/>
        <end position="644"/>
    </location>
</feature>
<protein>
    <submittedName>
        <fullName evidence="3">Uncharacterized protein</fullName>
    </submittedName>
</protein>
<feature type="compositionally biased region" description="Basic and acidic residues" evidence="2">
    <location>
        <begin position="347"/>
        <end position="359"/>
    </location>
</feature>
<sequence length="644" mass="70439">MAFSSHEDEDDGQDEVLISTMRSLDLAHKKNALAQQEVMSVRNIQVRLENQIFELDQELAEARKESQRLLRAKKDFDRQQEQSSAVFERERTLWAEREAELVRSLKFATRPLVVQAPAKERSETTKESSLDIIPPQIQQQISENNAAHARALRGQEQLVIELRKQLLNINQDLIDRQRNFSLREAELQSEISQAREMNRSLMEENESYQMLLHEKSMNGEFMQTSIMKSTGYNDDPTSTPIAQGTNGSINLADELGLFFGRSPSSVSMSDKPVDELVSENKALKESNVALGLYISKILSRIMENPHLQAILAADYSPRRASVPESPPVVISHVNKSNGNINNTESDNTPKEKVKPEGRARSRSLFSAFSRSKPTVEPTHSITSTASKVSNGSSNRSSSEDDAASATSTQLTSFQEGHAIDDSPRTSYSSTEFAVVSSDRPRPAEYEQLTTFDQPFSRKQLQRQSTLGSNAAHERHQRRQTIGGPSGITSSGASGHGRYGSESSALTSGQSRRSMLLKSKNSLSVLAPMPEAQSPEVPAIPEHHTKGADSMDSIRSPTLSISISEVSTASGLSSTTNTAPPSATPPTTPVVAESSGPWRKAIRRMSMFGGSSNGSLPTASKAEDTQPSQAPPSTEVVDNAVTSSA</sequence>
<gene>
    <name evidence="3" type="ORF">EMPS_02764</name>
</gene>
<dbReference type="AlphaFoldDB" id="A0A9P3H5K3"/>
<feature type="compositionally biased region" description="Low complexity" evidence="2">
    <location>
        <begin position="362"/>
        <end position="371"/>
    </location>
</feature>
<feature type="compositionally biased region" description="Polar residues" evidence="2">
    <location>
        <begin position="333"/>
        <end position="346"/>
    </location>
</feature>
<feature type="coiled-coil region" evidence="1">
    <location>
        <begin position="45"/>
        <end position="82"/>
    </location>
</feature>
<feature type="compositionally biased region" description="Polar residues" evidence="2">
    <location>
        <begin position="447"/>
        <end position="468"/>
    </location>
</feature>
<dbReference type="Proteomes" id="UP000827284">
    <property type="component" value="Unassembled WGS sequence"/>
</dbReference>
<dbReference type="PANTHER" id="PTHR38120:SF1">
    <property type="entry name" value="M PROTEIN, SEROTYPE 2.1"/>
    <property type="match status" value="1"/>
</dbReference>
<reference evidence="3" key="1">
    <citation type="submission" date="2021-11" db="EMBL/GenBank/DDBJ databases">
        <authorList>
            <person name="Herlambang A."/>
            <person name="Guo Y."/>
            <person name="Takashima Y."/>
            <person name="Nishizawa T."/>
        </authorList>
    </citation>
    <scope>NUCLEOTIDE SEQUENCE</scope>
    <source>
        <strain evidence="3">E1425</strain>
    </source>
</reference>
<evidence type="ECO:0000313" key="3">
    <source>
        <dbReference type="EMBL" id="GJJ70415.1"/>
    </source>
</evidence>
<comment type="caution">
    <text evidence="3">The sequence shown here is derived from an EMBL/GenBank/DDBJ whole genome shotgun (WGS) entry which is preliminary data.</text>
</comment>
<feature type="compositionally biased region" description="Low complexity" evidence="2">
    <location>
        <begin position="385"/>
        <end position="396"/>
    </location>
</feature>
<feature type="compositionally biased region" description="Polar residues" evidence="2">
    <location>
        <begin position="552"/>
        <end position="571"/>
    </location>
</feature>
<keyword evidence="4" id="KW-1185">Reference proteome</keyword>
<reference evidence="3" key="2">
    <citation type="journal article" date="2022" name="Microbiol. Resour. Announc.">
        <title>Whole-Genome Sequence of Entomortierella parvispora E1425, a Mucoromycotan Fungus Associated with Burkholderiaceae-Related Endosymbiotic Bacteria.</title>
        <authorList>
            <person name="Herlambang A."/>
            <person name="Guo Y."/>
            <person name="Takashima Y."/>
            <person name="Narisawa K."/>
            <person name="Ohta H."/>
            <person name="Nishizawa T."/>
        </authorList>
    </citation>
    <scope>NUCLEOTIDE SEQUENCE</scope>
    <source>
        <strain evidence="3">E1425</strain>
    </source>
</reference>
<dbReference type="EMBL" id="BQFW01000004">
    <property type="protein sequence ID" value="GJJ70415.1"/>
    <property type="molecule type" value="Genomic_DNA"/>
</dbReference>
<feature type="compositionally biased region" description="Polar residues" evidence="2">
    <location>
        <begin position="608"/>
        <end position="617"/>
    </location>
</feature>
<keyword evidence="1" id="KW-0175">Coiled coil</keyword>
<dbReference type="OrthoDB" id="2121319at2759"/>
<feature type="compositionally biased region" description="Low complexity" evidence="2">
    <location>
        <begin position="480"/>
        <end position="492"/>
    </location>
</feature>
<name>A0A9P3H5K3_9FUNG</name>
<evidence type="ECO:0000313" key="4">
    <source>
        <dbReference type="Proteomes" id="UP000827284"/>
    </source>
</evidence>
<feature type="coiled-coil region" evidence="1">
    <location>
        <begin position="184"/>
        <end position="211"/>
    </location>
</feature>
<accession>A0A9P3H5K3</accession>